<comment type="caution">
    <text evidence="1">The sequence shown here is derived from an EMBL/GenBank/DDBJ whole genome shotgun (WGS) entry which is preliminary data.</text>
</comment>
<protein>
    <submittedName>
        <fullName evidence="1">DNase I-like protein</fullName>
    </submittedName>
</protein>
<accession>A0ACB8BSV6</accession>
<gene>
    <name evidence="1" type="ORF">BV22DRAFT_1192277</name>
</gene>
<keyword evidence="2" id="KW-1185">Reference proteome</keyword>
<proteinExistence type="predicted"/>
<dbReference type="Proteomes" id="UP000790709">
    <property type="component" value="Unassembled WGS sequence"/>
</dbReference>
<organism evidence="1 2">
    <name type="scientific">Leucogyrophana mollusca</name>
    <dbReference type="NCBI Taxonomy" id="85980"/>
    <lineage>
        <taxon>Eukaryota</taxon>
        <taxon>Fungi</taxon>
        <taxon>Dikarya</taxon>
        <taxon>Basidiomycota</taxon>
        <taxon>Agaricomycotina</taxon>
        <taxon>Agaricomycetes</taxon>
        <taxon>Agaricomycetidae</taxon>
        <taxon>Boletales</taxon>
        <taxon>Boletales incertae sedis</taxon>
        <taxon>Leucogyrophana</taxon>
    </lineage>
</organism>
<evidence type="ECO:0000313" key="2">
    <source>
        <dbReference type="Proteomes" id="UP000790709"/>
    </source>
</evidence>
<reference evidence="1" key="1">
    <citation type="journal article" date="2021" name="New Phytol.">
        <title>Evolutionary innovations through gain and loss of genes in the ectomycorrhizal Boletales.</title>
        <authorList>
            <person name="Wu G."/>
            <person name="Miyauchi S."/>
            <person name="Morin E."/>
            <person name="Kuo A."/>
            <person name="Drula E."/>
            <person name="Varga T."/>
            <person name="Kohler A."/>
            <person name="Feng B."/>
            <person name="Cao Y."/>
            <person name="Lipzen A."/>
            <person name="Daum C."/>
            <person name="Hundley H."/>
            <person name="Pangilinan J."/>
            <person name="Johnson J."/>
            <person name="Barry K."/>
            <person name="LaButti K."/>
            <person name="Ng V."/>
            <person name="Ahrendt S."/>
            <person name="Min B."/>
            <person name="Choi I.G."/>
            <person name="Park H."/>
            <person name="Plett J.M."/>
            <person name="Magnuson J."/>
            <person name="Spatafora J.W."/>
            <person name="Nagy L.G."/>
            <person name="Henrissat B."/>
            <person name="Grigoriev I.V."/>
            <person name="Yang Z.L."/>
            <person name="Xu J."/>
            <person name="Martin F.M."/>
        </authorList>
    </citation>
    <scope>NUCLEOTIDE SEQUENCE</scope>
    <source>
        <strain evidence="1">KUC20120723A-06</strain>
    </source>
</reference>
<evidence type="ECO:0000313" key="1">
    <source>
        <dbReference type="EMBL" id="KAH7929050.1"/>
    </source>
</evidence>
<dbReference type="EMBL" id="MU266345">
    <property type="protein sequence ID" value="KAH7929050.1"/>
    <property type="molecule type" value="Genomic_DNA"/>
</dbReference>
<name>A0ACB8BSV6_9AGAM</name>
<sequence>MRILSWNINGVRTLPQYHPWNTFKSFQAILEHLRADIICFQEMKTSRTALERNVAVPDTFEAFFSFPVNKGGYSGVAIYSDTRTITPLKAEEGLSGNLQPKPPLTPDERISHSYPYAHEIELHPDEQGNTPSDLVALDAEGRSLVVDFGLFVLINVYCPNETSDARLPFKMNYHFMLGERVRKLMDEGREVIVVGDINICASPLDHCDGHLVSNAAYFTDHPARAWFHKWLAPAGCMTDVVRQFWPDRKGMYTCWNTKISARETNYGTRVDYILVTPGMLPWIKNGDILPSLKGSDHCPIYIDLHDEITTEAGVKLALRDVMPLDDTRKSPPRLAAKHWEEYSGKQTLLSTFFGKGGRATSTVDSSPTPPLNTSLADLQPVPAATELSKPVQTNRAMPPDTPTAPSGSPPPPTSQPTPSPATQSSMTSSASPSQKRKTTTELSSSTGKSAKKLKKGQSKLSTFFAQPTASSASTSGLGDSATLTPDNHLDADYQLAIRLSASEENAITQSTQSASSSTQSKAAWSQLMARVQPPNCTVHGEPAKEYTVNKPGPNKGKTFFLCSRPVGPGYDKGKGERLREEVDHQYRCNFFKWTSDVKRGTLSEKQTSASLSASSKRR</sequence>